<dbReference type="AlphaFoldDB" id="A0AAE5KTE3"/>
<evidence type="ECO:0000313" key="3">
    <source>
        <dbReference type="Proteomes" id="UP000216195"/>
    </source>
</evidence>
<feature type="region of interest" description="Disordered" evidence="1">
    <location>
        <begin position="1"/>
        <end position="23"/>
    </location>
</feature>
<gene>
    <name evidence="2" type="ORF">B8W87_00200</name>
</gene>
<feature type="compositionally biased region" description="Polar residues" evidence="1">
    <location>
        <begin position="1"/>
        <end position="17"/>
    </location>
</feature>
<name>A0AAE5KTE3_9MICC</name>
<sequence length="64" mass="7199">MNIMNNSPIPTPENTAFPTGEYPQYNETTEEAIAETRAMMHGALTSQQYSSPRELFEELDTSKS</sequence>
<feature type="compositionally biased region" description="Basic and acidic residues" evidence="1">
    <location>
        <begin position="54"/>
        <end position="64"/>
    </location>
</feature>
<evidence type="ECO:0000313" key="2">
    <source>
        <dbReference type="EMBL" id="PAK86800.1"/>
    </source>
</evidence>
<proteinExistence type="predicted"/>
<organism evidence="2 3">
    <name type="scientific">Rothia dentocariosa</name>
    <dbReference type="NCBI Taxonomy" id="2047"/>
    <lineage>
        <taxon>Bacteria</taxon>
        <taxon>Bacillati</taxon>
        <taxon>Actinomycetota</taxon>
        <taxon>Actinomycetes</taxon>
        <taxon>Micrococcales</taxon>
        <taxon>Micrococcaceae</taxon>
        <taxon>Rothia</taxon>
    </lineage>
</organism>
<evidence type="ECO:0000256" key="1">
    <source>
        <dbReference type="SAM" id="MobiDB-lite"/>
    </source>
</evidence>
<dbReference type="EMBL" id="NCWU01000001">
    <property type="protein sequence ID" value="PAK86800.1"/>
    <property type="molecule type" value="Genomic_DNA"/>
</dbReference>
<protein>
    <submittedName>
        <fullName evidence="2">Uncharacterized protein</fullName>
    </submittedName>
</protein>
<accession>A0AAE5KTE3</accession>
<comment type="caution">
    <text evidence="2">The sequence shown here is derived from an EMBL/GenBank/DDBJ whole genome shotgun (WGS) entry which is preliminary data.</text>
</comment>
<reference evidence="2 3" key="1">
    <citation type="submission" date="2017-04" db="EMBL/GenBank/DDBJ databases">
        <title>Kefir bacterial isolates.</title>
        <authorList>
            <person name="Kim Y."/>
            <person name="Blasche S."/>
            <person name="Patil K.R."/>
        </authorList>
    </citation>
    <scope>NUCLEOTIDE SEQUENCE [LARGE SCALE GENOMIC DNA]</scope>
    <source>
        <strain evidence="2 3">OG2-1</strain>
    </source>
</reference>
<feature type="region of interest" description="Disordered" evidence="1">
    <location>
        <begin position="45"/>
        <end position="64"/>
    </location>
</feature>
<dbReference type="Proteomes" id="UP000216195">
    <property type="component" value="Unassembled WGS sequence"/>
</dbReference>